<keyword evidence="5" id="KW-0496">Mitochondrion</keyword>
<gene>
    <name evidence="7" type="ORF">LSH36_427g00046</name>
</gene>
<evidence type="ECO:0000256" key="6">
    <source>
        <dbReference type="ARBA" id="ARBA00023136"/>
    </source>
</evidence>
<name>A0AAD9MZL0_9ANNE</name>
<organism evidence="7 8">
    <name type="scientific">Paralvinella palmiformis</name>
    <dbReference type="NCBI Taxonomy" id="53620"/>
    <lineage>
        <taxon>Eukaryota</taxon>
        <taxon>Metazoa</taxon>
        <taxon>Spiralia</taxon>
        <taxon>Lophotrochozoa</taxon>
        <taxon>Annelida</taxon>
        <taxon>Polychaeta</taxon>
        <taxon>Sedentaria</taxon>
        <taxon>Canalipalpata</taxon>
        <taxon>Terebellida</taxon>
        <taxon>Terebelliformia</taxon>
        <taxon>Alvinellidae</taxon>
        <taxon>Paralvinella</taxon>
    </lineage>
</organism>
<evidence type="ECO:0000256" key="3">
    <source>
        <dbReference type="ARBA" id="ARBA00022792"/>
    </source>
</evidence>
<keyword evidence="8" id="KW-1185">Reference proteome</keyword>
<keyword evidence="4" id="KW-0809">Transit peptide</keyword>
<dbReference type="AlphaFoldDB" id="A0AAD9MZL0"/>
<proteinExistence type="inferred from homology"/>
<evidence type="ECO:0000313" key="8">
    <source>
        <dbReference type="Proteomes" id="UP001208570"/>
    </source>
</evidence>
<comment type="subcellular location">
    <subcellularLocation>
        <location evidence="1">Mitochondrion inner membrane</location>
        <topology evidence="1">Peripheral membrane protein</topology>
        <orientation evidence="1">Matrix side</orientation>
    </subcellularLocation>
</comment>
<accession>A0AAD9MZL0</accession>
<evidence type="ECO:0000256" key="5">
    <source>
        <dbReference type="ARBA" id="ARBA00023128"/>
    </source>
</evidence>
<dbReference type="PANTHER" id="PTHR31107:SF2">
    <property type="entry name" value="CYTOCHROME C OXIDASE ASSEMBLY FACTOR 8"/>
    <property type="match status" value="1"/>
</dbReference>
<evidence type="ECO:0000256" key="1">
    <source>
        <dbReference type="ARBA" id="ARBA00004443"/>
    </source>
</evidence>
<dbReference type="GO" id="GO:0005743">
    <property type="term" value="C:mitochondrial inner membrane"/>
    <property type="evidence" value="ECO:0007669"/>
    <property type="project" value="UniProtKB-SubCell"/>
</dbReference>
<dbReference type="PANTHER" id="PTHR31107">
    <property type="entry name" value="APOPTOGENIC PROTEIN 1, MITOCHONDRIAL"/>
    <property type="match status" value="1"/>
</dbReference>
<comment type="caution">
    <text evidence="7">The sequence shown here is derived from an EMBL/GenBank/DDBJ whole genome shotgun (WGS) entry which is preliminary data.</text>
</comment>
<keyword evidence="6" id="KW-0472">Membrane</keyword>
<dbReference type="InterPro" id="IPR018796">
    <property type="entry name" value="COA8"/>
</dbReference>
<evidence type="ECO:0008006" key="9">
    <source>
        <dbReference type="Google" id="ProtNLM"/>
    </source>
</evidence>
<dbReference type="Proteomes" id="UP001208570">
    <property type="component" value="Unassembled WGS sequence"/>
</dbReference>
<dbReference type="Pfam" id="PF10231">
    <property type="entry name" value="COA8"/>
    <property type="match status" value="1"/>
</dbReference>
<evidence type="ECO:0000256" key="4">
    <source>
        <dbReference type="ARBA" id="ARBA00022946"/>
    </source>
</evidence>
<reference evidence="7" key="1">
    <citation type="journal article" date="2023" name="Mol. Biol. Evol.">
        <title>Third-Generation Sequencing Reveals the Adaptive Role of the Epigenome in Three Deep-Sea Polychaetes.</title>
        <authorList>
            <person name="Perez M."/>
            <person name="Aroh O."/>
            <person name="Sun Y."/>
            <person name="Lan Y."/>
            <person name="Juniper S.K."/>
            <person name="Young C.R."/>
            <person name="Angers B."/>
            <person name="Qian P.Y."/>
        </authorList>
    </citation>
    <scope>NUCLEOTIDE SEQUENCE</scope>
    <source>
        <strain evidence="7">P08H-3</strain>
    </source>
</reference>
<dbReference type="GO" id="GO:0097193">
    <property type="term" value="P:intrinsic apoptotic signaling pathway"/>
    <property type="evidence" value="ECO:0007669"/>
    <property type="project" value="InterPro"/>
</dbReference>
<keyword evidence="3" id="KW-0999">Mitochondrion inner membrane</keyword>
<protein>
    <recommendedName>
        <fullName evidence="9">Apoptogenic protein 1, mitochondrial</fullName>
    </recommendedName>
</protein>
<comment type="similarity">
    <text evidence="2">Belongs to the COA8 family.</text>
</comment>
<sequence>MYRPSPCFLIRAQHFWMRNVGYVTSSVLMNKVRIKPVKAPNSSENDDWIGPPDPDSNLRPIKLHISENESPTEKRYRQLREETHAWNQEFWAKHNKDFFLRKEQFIKNKLKELGPIQKDGSMRRLSPEQISEFYKRFLDSNYELHKQYNREWYKKNVLLLWHAFKVKVDRRLRKWR</sequence>
<evidence type="ECO:0000256" key="2">
    <source>
        <dbReference type="ARBA" id="ARBA00005453"/>
    </source>
</evidence>
<evidence type="ECO:0000313" key="7">
    <source>
        <dbReference type="EMBL" id="KAK2149993.1"/>
    </source>
</evidence>
<dbReference type="EMBL" id="JAODUP010000427">
    <property type="protein sequence ID" value="KAK2149993.1"/>
    <property type="molecule type" value="Genomic_DNA"/>
</dbReference>